<sequence>MKSRHIALVAAVAAASTWTAKAVAIGIAGGLGKSALEGPFFFAGLVFFVVAVVALGVAVTGRANIWLRLAAGVCAFVVGIAATLVVDATVAALASSAPDRHWVWAELNLWVVALVALAVAVALNRQRLTRTSLA</sequence>
<keyword evidence="1" id="KW-0812">Transmembrane</keyword>
<accession>A0ABN2YVJ1</accession>
<organism evidence="2 3">
    <name type="scientific">Nocardioides bigeumensis</name>
    <dbReference type="NCBI Taxonomy" id="433657"/>
    <lineage>
        <taxon>Bacteria</taxon>
        <taxon>Bacillati</taxon>
        <taxon>Actinomycetota</taxon>
        <taxon>Actinomycetes</taxon>
        <taxon>Propionibacteriales</taxon>
        <taxon>Nocardioidaceae</taxon>
        <taxon>Nocardioides</taxon>
    </lineage>
</organism>
<proteinExistence type="predicted"/>
<name>A0ABN2YVJ1_9ACTN</name>
<dbReference type="RefSeq" id="WP_344305232.1">
    <property type="nucleotide sequence ID" value="NZ_BAAAQQ010000013.1"/>
</dbReference>
<keyword evidence="3" id="KW-1185">Reference proteome</keyword>
<evidence type="ECO:0000256" key="1">
    <source>
        <dbReference type="SAM" id="Phobius"/>
    </source>
</evidence>
<feature type="transmembrane region" description="Helical" evidence="1">
    <location>
        <begin position="66"/>
        <end position="90"/>
    </location>
</feature>
<gene>
    <name evidence="2" type="ORF">GCM10009843_36290</name>
</gene>
<dbReference type="Proteomes" id="UP001500575">
    <property type="component" value="Unassembled WGS sequence"/>
</dbReference>
<protein>
    <submittedName>
        <fullName evidence="2">Uncharacterized protein</fullName>
    </submittedName>
</protein>
<dbReference type="EMBL" id="BAAAQQ010000013">
    <property type="protein sequence ID" value="GAA2132097.1"/>
    <property type="molecule type" value="Genomic_DNA"/>
</dbReference>
<feature type="transmembrane region" description="Helical" evidence="1">
    <location>
        <begin position="38"/>
        <end position="59"/>
    </location>
</feature>
<reference evidence="2 3" key="1">
    <citation type="journal article" date="2019" name="Int. J. Syst. Evol. Microbiol.">
        <title>The Global Catalogue of Microorganisms (GCM) 10K type strain sequencing project: providing services to taxonomists for standard genome sequencing and annotation.</title>
        <authorList>
            <consortium name="The Broad Institute Genomics Platform"/>
            <consortium name="The Broad Institute Genome Sequencing Center for Infectious Disease"/>
            <person name="Wu L."/>
            <person name="Ma J."/>
        </authorList>
    </citation>
    <scope>NUCLEOTIDE SEQUENCE [LARGE SCALE GENOMIC DNA]</scope>
    <source>
        <strain evidence="2 3">JCM 16021</strain>
    </source>
</reference>
<evidence type="ECO:0000313" key="2">
    <source>
        <dbReference type="EMBL" id="GAA2132097.1"/>
    </source>
</evidence>
<evidence type="ECO:0000313" key="3">
    <source>
        <dbReference type="Proteomes" id="UP001500575"/>
    </source>
</evidence>
<keyword evidence="1" id="KW-1133">Transmembrane helix</keyword>
<comment type="caution">
    <text evidence="2">The sequence shown here is derived from an EMBL/GenBank/DDBJ whole genome shotgun (WGS) entry which is preliminary data.</text>
</comment>
<feature type="transmembrane region" description="Helical" evidence="1">
    <location>
        <begin position="102"/>
        <end position="123"/>
    </location>
</feature>
<keyword evidence="1" id="KW-0472">Membrane</keyword>